<dbReference type="EMBL" id="JACJHZ010000008">
    <property type="protein sequence ID" value="MBA9020094.1"/>
    <property type="molecule type" value="Genomic_DNA"/>
</dbReference>
<evidence type="ECO:0000313" key="1">
    <source>
        <dbReference type="EMBL" id="MBA9020094.1"/>
    </source>
</evidence>
<sequence length="90" mass="10054">MAEHPLGRSPDVKTLAMHHNGKFVGETRAGQYLRGIGKDRHHWHVLGLCSLQPDRAYSCLIAFGAWRNDAAGTFVSKFSRQSETETAFAR</sequence>
<accession>A0ABR6C539</accession>
<keyword evidence="2" id="KW-1185">Reference proteome</keyword>
<proteinExistence type="predicted"/>
<reference evidence="1 2" key="1">
    <citation type="submission" date="2020-08" db="EMBL/GenBank/DDBJ databases">
        <title>Genomic Encyclopedia of Type Strains, Phase IV (KMG-IV): sequencing the most valuable type-strain genomes for metagenomic binning, comparative biology and taxonomic classification.</title>
        <authorList>
            <person name="Goeker M."/>
        </authorList>
    </citation>
    <scope>NUCLEOTIDE SEQUENCE [LARGE SCALE GENOMIC DNA]</scope>
    <source>
        <strain evidence="1 2">DSM 17455</strain>
    </source>
</reference>
<dbReference type="Proteomes" id="UP000587524">
    <property type="component" value="Unassembled WGS sequence"/>
</dbReference>
<evidence type="ECO:0000313" key="2">
    <source>
        <dbReference type="Proteomes" id="UP000587524"/>
    </source>
</evidence>
<name>A0ABR6C539_9HYPH</name>
<organism evidence="1 2">
    <name type="scientific">Aminobacter ciceronei</name>
    <dbReference type="NCBI Taxonomy" id="150723"/>
    <lineage>
        <taxon>Bacteria</taxon>
        <taxon>Pseudomonadati</taxon>
        <taxon>Pseudomonadota</taxon>
        <taxon>Alphaproteobacteria</taxon>
        <taxon>Hyphomicrobiales</taxon>
        <taxon>Phyllobacteriaceae</taxon>
        <taxon>Aminobacter</taxon>
    </lineage>
</organism>
<gene>
    <name evidence="1" type="ORF">HNQ97_002090</name>
</gene>
<comment type="caution">
    <text evidence="1">The sequence shown here is derived from an EMBL/GenBank/DDBJ whole genome shotgun (WGS) entry which is preliminary data.</text>
</comment>
<dbReference type="RefSeq" id="WP_246340668.1">
    <property type="nucleotide sequence ID" value="NZ_JACJHY010000008.1"/>
</dbReference>
<protein>
    <submittedName>
        <fullName evidence="1">Uncharacterized protein</fullName>
    </submittedName>
</protein>